<sequence length="214" mass="23789">MTWALPTAVHTFCSQLDASPRQREVIEMYAKAVHELSMDLAGKLAQSMGSIRTDLFEGWPCQFRINKYNFTPETVGSTGVQIHTDSGFLTILQDDENVGGLEVMDKSGTFVVVDPEPGTLLVNLGDVATVWSNGRLCNVKHRVQCKEATIRVSIASFMLGPRAEAAVEALAELVDSEHPRLYTSFSYEYYRKLRQSTKLHAGEALELVRVQPSH</sequence>
<name>A0A6A6MKJ9_HEVBR</name>
<organism evidence="3 4">
    <name type="scientific">Hevea brasiliensis</name>
    <name type="common">Para rubber tree</name>
    <name type="synonym">Siphonia brasiliensis</name>
    <dbReference type="NCBI Taxonomy" id="3981"/>
    <lineage>
        <taxon>Eukaryota</taxon>
        <taxon>Viridiplantae</taxon>
        <taxon>Streptophyta</taxon>
        <taxon>Embryophyta</taxon>
        <taxon>Tracheophyta</taxon>
        <taxon>Spermatophyta</taxon>
        <taxon>Magnoliopsida</taxon>
        <taxon>eudicotyledons</taxon>
        <taxon>Gunneridae</taxon>
        <taxon>Pentapetalae</taxon>
        <taxon>rosids</taxon>
        <taxon>fabids</taxon>
        <taxon>Malpighiales</taxon>
        <taxon>Euphorbiaceae</taxon>
        <taxon>Crotonoideae</taxon>
        <taxon>Micrandreae</taxon>
        <taxon>Hevea</taxon>
    </lineage>
</organism>
<comment type="caution">
    <text evidence="3">The sequence shown here is derived from an EMBL/GenBank/DDBJ whole genome shotgun (WGS) entry which is preliminary data.</text>
</comment>
<dbReference type="Pfam" id="PF03171">
    <property type="entry name" value="2OG-FeII_Oxy"/>
    <property type="match status" value="1"/>
</dbReference>
<dbReference type="GO" id="GO:0016491">
    <property type="term" value="F:oxidoreductase activity"/>
    <property type="evidence" value="ECO:0007669"/>
    <property type="project" value="UniProtKB-KW"/>
</dbReference>
<keyword evidence="1" id="KW-0408">Iron</keyword>
<protein>
    <recommendedName>
        <fullName evidence="2">Fe2OG dioxygenase domain-containing protein</fullName>
    </recommendedName>
</protein>
<dbReference type="InterPro" id="IPR005123">
    <property type="entry name" value="Oxoglu/Fe-dep_dioxygenase_dom"/>
</dbReference>
<dbReference type="InterPro" id="IPR044861">
    <property type="entry name" value="IPNS-like_FE2OG_OXY"/>
</dbReference>
<proteinExistence type="inferred from homology"/>
<keyword evidence="1" id="KW-0479">Metal-binding</keyword>
<dbReference type="InterPro" id="IPR027443">
    <property type="entry name" value="IPNS-like_sf"/>
</dbReference>
<dbReference type="GO" id="GO:0046872">
    <property type="term" value="F:metal ion binding"/>
    <property type="evidence" value="ECO:0007669"/>
    <property type="project" value="UniProtKB-KW"/>
</dbReference>
<dbReference type="PROSITE" id="PS51471">
    <property type="entry name" value="FE2OG_OXY"/>
    <property type="match status" value="1"/>
</dbReference>
<comment type="similarity">
    <text evidence="1">Belongs to the iron/ascorbate-dependent oxidoreductase family.</text>
</comment>
<evidence type="ECO:0000313" key="3">
    <source>
        <dbReference type="EMBL" id="KAF2312539.1"/>
    </source>
</evidence>
<accession>A0A6A6MKJ9</accession>
<evidence type="ECO:0000256" key="1">
    <source>
        <dbReference type="RuleBase" id="RU003682"/>
    </source>
</evidence>
<dbReference type="Gene3D" id="2.60.120.330">
    <property type="entry name" value="B-lactam Antibiotic, Isopenicillin N Synthase, Chain"/>
    <property type="match status" value="1"/>
</dbReference>
<evidence type="ECO:0000259" key="2">
    <source>
        <dbReference type="PROSITE" id="PS51471"/>
    </source>
</evidence>
<dbReference type="Proteomes" id="UP000467840">
    <property type="component" value="Chromosome 14"/>
</dbReference>
<keyword evidence="1" id="KW-0560">Oxidoreductase</keyword>
<gene>
    <name evidence="3" type="ORF">GH714_035003</name>
</gene>
<dbReference type="SUPFAM" id="SSF51197">
    <property type="entry name" value="Clavaminate synthase-like"/>
    <property type="match status" value="1"/>
</dbReference>
<dbReference type="PANTHER" id="PTHR47990">
    <property type="entry name" value="2-OXOGLUTARATE (2OG) AND FE(II)-DEPENDENT OXYGENASE SUPERFAMILY PROTEIN-RELATED"/>
    <property type="match status" value="1"/>
</dbReference>
<keyword evidence="4" id="KW-1185">Reference proteome</keyword>
<feature type="domain" description="Fe2OG dioxygenase" evidence="2">
    <location>
        <begin position="57"/>
        <end position="160"/>
    </location>
</feature>
<dbReference type="AlphaFoldDB" id="A0A6A6MKJ9"/>
<dbReference type="EMBL" id="JAAGAX010000006">
    <property type="protein sequence ID" value="KAF2312539.1"/>
    <property type="molecule type" value="Genomic_DNA"/>
</dbReference>
<evidence type="ECO:0000313" key="4">
    <source>
        <dbReference type="Proteomes" id="UP000467840"/>
    </source>
</evidence>
<reference evidence="3 4" key="1">
    <citation type="journal article" date="2020" name="Mol. Plant">
        <title>The Chromosome-Based Rubber Tree Genome Provides New Insights into Spurge Genome Evolution and Rubber Biosynthesis.</title>
        <authorList>
            <person name="Liu J."/>
            <person name="Shi C."/>
            <person name="Shi C.C."/>
            <person name="Li W."/>
            <person name="Zhang Q.J."/>
            <person name="Zhang Y."/>
            <person name="Li K."/>
            <person name="Lu H.F."/>
            <person name="Shi C."/>
            <person name="Zhu S.T."/>
            <person name="Xiao Z.Y."/>
            <person name="Nan H."/>
            <person name="Yue Y."/>
            <person name="Zhu X.G."/>
            <person name="Wu Y."/>
            <person name="Hong X.N."/>
            <person name="Fan G.Y."/>
            <person name="Tong Y."/>
            <person name="Zhang D."/>
            <person name="Mao C.L."/>
            <person name="Liu Y.L."/>
            <person name="Hao S.J."/>
            <person name="Liu W.Q."/>
            <person name="Lv M.Q."/>
            <person name="Zhang H.B."/>
            <person name="Liu Y."/>
            <person name="Hu-Tang G.R."/>
            <person name="Wang J.P."/>
            <person name="Wang J.H."/>
            <person name="Sun Y.H."/>
            <person name="Ni S.B."/>
            <person name="Chen W.B."/>
            <person name="Zhang X.C."/>
            <person name="Jiao Y.N."/>
            <person name="Eichler E.E."/>
            <person name="Li G.H."/>
            <person name="Liu X."/>
            <person name="Gao L.Z."/>
        </authorList>
    </citation>
    <scope>NUCLEOTIDE SEQUENCE [LARGE SCALE GENOMIC DNA]</scope>
    <source>
        <strain evidence="4">cv. GT1</strain>
        <tissue evidence="3">Leaf</tissue>
    </source>
</reference>
<dbReference type="InterPro" id="IPR050231">
    <property type="entry name" value="Iron_ascorbate_oxido_reductase"/>
</dbReference>